<dbReference type="Pfam" id="PF16363">
    <property type="entry name" value="GDP_Man_Dehyd"/>
    <property type="match status" value="1"/>
</dbReference>
<feature type="domain" description="NAD(P)-binding" evidence="9">
    <location>
        <begin position="2"/>
        <end position="317"/>
    </location>
</feature>
<comment type="catalytic activity">
    <reaction evidence="1 8">
        <text>dTDP-alpha-D-glucose = dTDP-4-dehydro-6-deoxy-alpha-D-glucose + H2O</text>
        <dbReference type="Rhea" id="RHEA:17221"/>
        <dbReference type="ChEBI" id="CHEBI:15377"/>
        <dbReference type="ChEBI" id="CHEBI:57477"/>
        <dbReference type="ChEBI" id="CHEBI:57649"/>
        <dbReference type="EC" id="4.2.1.46"/>
    </reaction>
</comment>
<dbReference type="Proteomes" id="UP000310263">
    <property type="component" value="Unassembled WGS sequence"/>
</dbReference>
<evidence type="ECO:0000259" key="9">
    <source>
        <dbReference type="Pfam" id="PF16363"/>
    </source>
</evidence>
<dbReference type="AlphaFoldDB" id="A0A4S2F3I2"/>
<dbReference type="Gene3D" id="3.40.50.720">
    <property type="entry name" value="NAD(P)-binding Rossmann-like Domain"/>
    <property type="match status" value="1"/>
</dbReference>
<dbReference type="OrthoDB" id="9801785at2"/>
<evidence type="ECO:0000256" key="6">
    <source>
        <dbReference type="ARBA" id="ARBA00023027"/>
    </source>
</evidence>
<dbReference type="EMBL" id="SRYE01000001">
    <property type="protein sequence ID" value="TGY63509.1"/>
    <property type="molecule type" value="Genomic_DNA"/>
</dbReference>
<dbReference type="InterPro" id="IPR016040">
    <property type="entry name" value="NAD(P)-bd_dom"/>
</dbReference>
<accession>A0A4S2F3I2</accession>
<evidence type="ECO:0000313" key="11">
    <source>
        <dbReference type="Proteomes" id="UP000310263"/>
    </source>
</evidence>
<evidence type="ECO:0000256" key="7">
    <source>
        <dbReference type="ARBA" id="ARBA00023239"/>
    </source>
</evidence>
<evidence type="ECO:0000256" key="1">
    <source>
        <dbReference type="ARBA" id="ARBA00001539"/>
    </source>
</evidence>
<dbReference type="InterPro" id="IPR036291">
    <property type="entry name" value="NAD(P)-bd_dom_sf"/>
</dbReference>
<comment type="cofactor">
    <cofactor evidence="2 8">
        <name>NAD(+)</name>
        <dbReference type="ChEBI" id="CHEBI:57540"/>
    </cofactor>
</comment>
<organism evidence="10 11">
    <name type="scientific">Muricaecibacterium torontonense</name>
    <dbReference type="NCBI Taxonomy" id="3032871"/>
    <lineage>
        <taxon>Bacteria</taxon>
        <taxon>Bacillati</taxon>
        <taxon>Actinomycetota</taxon>
        <taxon>Coriobacteriia</taxon>
        <taxon>Coriobacteriales</taxon>
        <taxon>Atopobiaceae</taxon>
        <taxon>Muricaecibacterium</taxon>
    </lineage>
</organism>
<dbReference type="CDD" id="cd05246">
    <property type="entry name" value="dTDP_GD_SDR_e"/>
    <property type="match status" value="1"/>
</dbReference>
<evidence type="ECO:0000256" key="5">
    <source>
        <dbReference type="ARBA" id="ARBA00016977"/>
    </source>
</evidence>
<dbReference type="GO" id="GO:0008460">
    <property type="term" value="F:dTDP-glucose 4,6-dehydratase activity"/>
    <property type="evidence" value="ECO:0007669"/>
    <property type="project" value="UniProtKB-EC"/>
</dbReference>
<dbReference type="PANTHER" id="PTHR43000">
    <property type="entry name" value="DTDP-D-GLUCOSE 4,6-DEHYDRATASE-RELATED"/>
    <property type="match status" value="1"/>
</dbReference>
<dbReference type="RefSeq" id="WP_136012136.1">
    <property type="nucleotide sequence ID" value="NZ_SRYE01000001.1"/>
</dbReference>
<evidence type="ECO:0000256" key="2">
    <source>
        <dbReference type="ARBA" id="ARBA00001911"/>
    </source>
</evidence>
<keyword evidence="7 8" id="KW-0456">Lyase</keyword>
<evidence type="ECO:0000256" key="3">
    <source>
        <dbReference type="ARBA" id="ARBA00008178"/>
    </source>
</evidence>
<reference evidence="10 11" key="1">
    <citation type="submission" date="2019-04" db="EMBL/GenBank/DDBJ databases">
        <title>Microbes associate with the intestines of laboratory mice.</title>
        <authorList>
            <person name="Navarre W."/>
            <person name="Wong E."/>
            <person name="Huang K."/>
            <person name="Tropini C."/>
            <person name="Ng K."/>
            <person name="Yu B."/>
        </authorList>
    </citation>
    <scope>NUCLEOTIDE SEQUENCE [LARGE SCALE GENOMIC DNA]</scope>
    <source>
        <strain evidence="10 11">NM07_P-09</strain>
    </source>
</reference>
<evidence type="ECO:0000256" key="4">
    <source>
        <dbReference type="ARBA" id="ARBA00011990"/>
    </source>
</evidence>
<dbReference type="NCBIfam" id="TIGR01181">
    <property type="entry name" value="dTDP_gluc_dehyt"/>
    <property type="match status" value="1"/>
</dbReference>
<gene>
    <name evidence="10" type="primary">rfbB</name>
    <name evidence="10" type="ORF">E5334_01320</name>
</gene>
<sequence>MLATGGAGFIGSNFILHELAAHPDLRIVNVDALTYAGSLANLASVAQDPRYAFIQADITNQAAMSAVFTQYNPNVVVNFAAESHVDRSIQTPELFAHTNVLGTVTLLEAARQHWTHQDPAHHRFIQISTDEVYGSLPLDRPDLLFTEKSPLAPRSPYAASKASADTFVLSYRDTYGMPVNITRCSNNYGPRQYPEKLIPLTISRALAHQPIPIYGDGSNVRDWIHVHDHCRAIDAIIQNALPGEIYNIGAREEHANISLVTTILDTLSKLTNDPEISPRLIAHVTDRPGHDARYGLDISKIQHDLDWHPQIPFYQGLISTIYGNLGA</sequence>
<proteinExistence type="inferred from homology"/>
<comment type="caution">
    <text evidence="10">The sequence shown here is derived from an EMBL/GenBank/DDBJ whole genome shotgun (WGS) entry which is preliminary data.</text>
</comment>
<comment type="similarity">
    <text evidence="3 8">Belongs to the NAD(P)-dependent epimerase/dehydratase family. dTDP-glucose dehydratase subfamily.</text>
</comment>
<keyword evidence="11" id="KW-1185">Reference proteome</keyword>
<evidence type="ECO:0000313" key="10">
    <source>
        <dbReference type="EMBL" id="TGY63509.1"/>
    </source>
</evidence>
<keyword evidence="6" id="KW-0520">NAD</keyword>
<protein>
    <recommendedName>
        <fullName evidence="5 8">dTDP-glucose 4,6-dehydratase</fullName>
        <ecNumber evidence="4 8">4.2.1.46</ecNumber>
    </recommendedName>
</protein>
<dbReference type="Gene3D" id="3.90.25.10">
    <property type="entry name" value="UDP-galactose 4-epimerase, domain 1"/>
    <property type="match status" value="1"/>
</dbReference>
<evidence type="ECO:0000256" key="8">
    <source>
        <dbReference type="RuleBase" id="RU004473"/>
    </source>
</evidence>
<dbReference type="InterPro" id="IPR005888">
    <property type="entry name" value="dTDP_Gluc_deHydtase"/>
</dbReference>
<dbReference type="SUPFAM" id="SSF51735">
    <property type="entry name" value="NAD(P)-binding Rossmann-fold domains"/>
    <property type="match status" value="1"/>
</dbReference>
<dbReference type="GO" id="GO:0009225">
    <property type="term" value="P:nucleotide-sugar metabolic process"/>
    <property type="evidence" value="ECO:0007669"/>
    <property type="project" value="InterPro"/>
</dbReference>
<name>A0A4S2F3I2_9ACTN</name>
<dbReference type="EC" id="4.2.1.46" evidence="4 8"/>